<sequence length="349" mass="36869">MGDTSVVRGAGTTGRRARRAVVLGGAGFVGSHVCEALVARGTEVVCVDDLSTGEVRNLDALRDEPRFRFVAADVSAGIDVPDPGRVDLVLHLASPASPVDYLRLPLETLLVGSAGTRHGLELAGRAGARFVLASTSEVYGDPDVHPQREDYWGHVNPVGPRSVYDESKRFAEATTAAYRRARGVDAGIVRIFNTYGPRMRGHDGRMVPTFVRQALAGEPLTVAGDGSQTRSVCYVDDLVEGILAFARSDHPGPVNLGDPTELTVARVAEDVLAATGSDAGIVHVDLPEDDPRRRRPDTALAERVLGWRARTPWPEGLARTVAWFREEAGRGPAVAVATGAAGGSGGADA</sequence>
<name>A0AAU8G3W1_9MICO</name>
<keyword evidence="5" id="KW-0735">Signal-anchor</keyword>
<dbReference type="EMBL" id="CP159290">
    <property type="protein sequence ID" value="XCH31580.1"/>
    <property type="molecule type" value="Genomic_DNA"/>
</dbReference>
<dbReference type="GO" id="GO:0070403">
    <property type="term" value="F:NAD+ binding"/>
    <property type="evidence" value="ECO:0007669"/>
    <property type="project" value="InterPro"/>
</dbReference>
<evidence type="ECO:0000256" key="5">
    <source>
        <dbReference type="ARBA" id="ARBA00022968"/>
    </source>
</evidence>
<evidence type="ECO:0000256" key="7">
    <source>
        <dbReference type="ARBA" id="ARBA00023027"/>
    </source>
</evidence>
<protein>
    <submittedName>
        <fullName evidence="14">NAD-dependent epimerase/dehydratase family protein</fullName>
    </submittedName>
</protein>
<keyword evidence="10" id="KW-0325">Glycoprotein</keyword>
<evidence type="ECO:0000259" key="13">
    <source>
        <dbReference type="Pfam" id="PF01370"/>
    </source>
</evidence>
<feature type="domain" description="NAD-dependent epimerase/dehydratase" evidence="13">
    <location>
        <begin position="21"/>
        <end position="257"/>
    </location>
</feature>
<dbReference type="Pfam" id="PF01370">
    <property type="entry name" value="Epimerase"/>
    <property type="match status" value="1"/>
</dbReference>
<dbReference type="PANTHER" id="PTHR43078">
    <property type="entry name" value="UDP-GLUCURONIC ACID DECARBOXYLASE-RELATED"/>
    <property type="match status" value="1"/>
</dbReference>
<comment type="cofactor">
    <cofactor evidence="1">
        <name>NAD(+)</name>
        <dbReference type="ChEBI" id="CHEBI:57540"/>
    </cofactor>
</comment>
<dbReference type="InterPro" id="IPR036291">
    <property type="entry name" value="NAD(P)-bd_dom_sf"/>
</dbReference>
<evidence type="ECO:0000256" key="1">
    <source>
        <dbReference type="ARBA" id="ARBA00001911"/>
    </source>
</evidence>
<evidence type="ECO:0000256" key="9">
    <source>
        <dbReference type="ARBA" id="ARBA00023136"/>
    </source>
</evidence>
<dbReference type="Gene3D" id="3.40.50.720">
    <property type="entry name" value="NAD(P)-binding Rossmann-like Domain"/>
    <property type="match status" value="1"/>
</dbReference>
<keyword evidence="4" id="KW-0210">Decarboxylase</keyword>
<dbReference type="RefSeq" id="WP_353709131.1">
    <property type="nucleotide sequence ID" value="NZ_CP159290.1"/>
</dbReference>
<gene>
    <name evidence="14" type="ORF">ABRQ22_07840</name>
</gene>
<evidence type="ECO:0000256" key="4">
    <source>
        <dbReference type="ARBA" id="ARBA00022793"/>
    </source>
</evidence>
<dbReference type="FunFam" id="3.40.50.720:FF:000065">
    <property type="entry name" value="UDP-glucuronic acid decarboxylase 1"/>
    <property type="match status" value="1"/>
</dbReference>
<evidence type="ECO:0000256" key="6">
    <source>
        <dbReference type="ARBA" id="ARBA00022989"/>
    </source>
</evidence>
<keyword evidence="7" id="KW-0520">NAD</keyword>
<dbReference type="GO" id="GO:0048040">
    <property type="term" value="F:UDP-glucuronate decarboxylase activity"/>
    <property type="evidence" value="ECO:0007669"/>
    <property type="project" value="TreeGrafter"/>
</dbReference>
<evidence type="ECO:0000313" key="14">
    <source>
        <dbReference type="EMBL" id="XCH31580.1"/>
    </source>
</evidence>
<proteinExistence type="predicted"/>
<evidence type="ECO:0000256" key="3">
    <source>
        <dbReference type="ARBA" id="ARBA00022692"/>
    </source>
</evidence>
<dbReference type="InterPro" id="IPR001509">
    <property type="entry name" value="Epimerase_deHydtase"/>
</dbReference>
<evidence type="ECO:0000256" key="8">
    <source>
        <dbReference type="ARBA" id="ARBA00023034"/>
    </source>
</evidence>
<comment type="subcellular location">
    <subcellularLocation>
        <location evidence="2">Golgi apparatus membrane</location>
        <topology evidence="2">Single-pass type II membrane protein</topology>
    </subcellularLocation>
    <subcellularLocation>
        <location evidence="12">Golgi apparatus</location>
        <location evidence="12">Golgi stack membrane</location>
    </subcellularLocation>
</comment>
<dbReference type="InterPro" id="IPR044516">
    <property type="entry name" value="UXS-like"/>
</dbReference>
<accession>A0AAU8G3W1</accession>
<keyword evidence="11" id="KW-0456">Lyase</keyword>
<organism evidence="14">
    <name type="scientific">Cellulosimicrobium sp. ES-005</name>
    <dbReference type="NCBI Taxonomy" id="3163031"/>
    <lineage>
        <taxon>Bacteria</taxon>
        <taxon>Bacillati</taxon>
        <taxon>Actinomycetota</taxon>
        <taxon>Actinomycetes</taxon>
        <taxon>Micrococcales</taxon>
        <taxon>Promicromonosporaceae</taxon>
        <taxon>Cellulosimicrobium</taxon>
    </lineage>
</organism>
<reference evidence="14" key="1">
    <citation type="submission" date="2024-06" db="EMBL/GenBank/DDBJ databases">
        <title>Complete genome sequence of the cellulolytic actinobacterium, Cellulosimicrobium ES-005.</title>
        <authorList>
            <person name="Matthews C.T."/>
            <person name="Underwood K.D."/>
            <person name="Ghanchi K.M."/>
            <person name="Fields S.D."/>
            <person name="Gardner S.G."/>
        </authorList>
    </citation>
    <scope>NUCLEOTIDE SEQUENCE</scope>
    <source>
        <strain evidence="14">ES-005</strain>
    </source>
</reference>
<dbReference type="GO" id="GO:0042732">
    <property type="term" value="P:D-xylose metabolic process"/>
    <property type="evidence" value="ECO:0007669"/>
    <property type="project" value="InterPro"/>
</dbReference>
<keyword evidence="8" id="KW-0333">Golgi apparatus</keyword>
<dbReference type="PANTHER" id="PTHR43078:SF6">
    <property type="entry name" value="UDP-GLUCURONIC ACID DECARBOXYLASE 1"/>
    <property type="match status" value="1"/>
</dbReference>
<evidence type="ECO:0000256" key="10">
    <source>
        <dbReference type="ARBA" id="ARBA00023180"/>
    </source>
</evidence>
<keyword evidence="3" id="KW-0812">Transmembrane</keyword>
<keyword evidence="9" id="KW-0472">Membrane</keyword>
<evidence type="ECO:0000256" key="12">
    <source>
        <dbReference type="ARBA" id="ARBA00037859"/>
    </source>
</evidence>
<dbReference type="SUPFAM" id="SSF51735">
    <property type="entry name" value="NAD(P)-binding Rossmann-fold domains"/>
    <property type="match status" value="1"/>
</dbReference>
<dbReference type="GO" id="GO:0005737">
    <property type="term" value="C:cytoplasm"/>
    <property type="evidence" value="ECO:0007669"/>
    <property type="project" value="TreeGrafter"/>
</dbReference>
<keyword evidence="6" id="KW-1133">Transmembrane helix</keyword>
<evidence type="ECO:0000256" key="11">
    <source>
        <dbReference type="ARBA" id="ARBA00023239"/>
    </source>
</evidence>
<evidence type="ECO:0000256" key="2">
    <source>
        <dbReference type="ARBA" id="ARBA00004323"/>
    </source>
</evidence>
<dbReference type="AlphaFoldDB" id="A0AAU8G3W1"/>